<dbReference type="STRING" id="380248.SAMN05216251_110238"/>
<dbReference type="AlphaFoldDB" id="A0A1I2HAH3"/>
<evidence type="ECO:0000256" key="1">
    <source>
        <dbReference type="SAM" id="SignalP"/>
    </source>
</evidence>
<dbReference type="RefSeq" id="WP_093714804.1">
    <property type="nucleotide sequence ID" value="NZ_FONG01000010.1"/>
</dbReference>
<dbReference type="Proteomes" id="UP000199323">
    <property type="component" value="Unassembled WGS sequence"/>
</dbReference>
<sequence length="129" mass="13548">MLRLTRACATGLTALTLLTAAPVAQAAAAGSVTMAPAAARPSLTAKASVGSIKAWQQFRVYGSTKNIKAGTRVTLQQLQKKRWVSLPASMNTNRNATYNLRVKLGIKGVNQLRIVGGGATSNVVKVTVR</sequence>
<evidence type="ECO:0000313" key="3">
    <source>
        <dbReference type="Proteomes" id="UP000199323"/>
    </source>
</evidence>
<name>A0A1I2HAH3_9ACTN</name>
<dbReference type="EMBL" id="FONG01000010">
    <property type="protein sequence ID" value="SFF27215.1"/>
    <property type="molecule type" value="Genomic_DNA"/>
</dbReference>
<evidence type="ECO:0000313" key="2">
    <source>
        <dbReference type="EMBL" id="SFF27215.1"/>
    </source>
</evidence>
<accession>A0A1I2HAH3</accession>
<organism evidence="2 3">
    <name type="scientific">Actinacidiphila alni</name>
    <dbReference type="NCBI Taxonomy" id="380248"/>
    <lineage>
        <taxon>Bacteria</taxon>
        <taxon>Bacillati</taxon>
        <taxon>Actinomycetota</taxon>
        <taxon>Actinomycetes</taxon>
        <taxon>Kitasatosporales</taxon>
        <taxon>Streptomycetaceae</taxon>
        <taxon>Actinacidiphila</taxon>
    </lineage>
</organism>
<proteinExistence type="predicted"/>
<keyword evidence="1" id="KW-0732">Signal</keyword>
<reference evidence="2 3" key="1">
    <citation type="submission" date="2016-10" db="EMBL/GenBank/DDBJ databases">
        <authorList>
            <person name="de Groot N.N."/>
        </authorList>
    </citation>
    <scope>NUCLEOTIDE SEQUENCE [LARGE SCALE GENOMIC DNA]</scope>
    <source>
        <strain evidence="2 3">CGMCC 4.3510</strain>
    </source>
</reference>
<keyword evidence="3" id="KW-1185">Reference proteome</keyword>
<protein>
    <submittedName>
        <fullName evidence="2">Uncharacterized protein</fullName>
    </submittedName>
</protein>
<feature type="signal peptide" evidence="1">
    <location>
        <begin position="1"/>
        <end position="26"/>
    </location>
</feature>
<feature type="chain" id="PRO_5011532307" evidence="1">
    <location>
        <begin position="27"/>
        <end position="129"/>
    </location>
</feature>
<dbReference type="OrthoDB" id="4248424at2"/>
<gene>
    <name evidence="2" type="ORF">SAMN05216251_110238</name>
</gene>